<feature type="transmembrane region" description="Helical" evidence="1">
    <location>
        <begin position="12"/>
        <end position="32"/>
    </location>
</feature>
<keyword evidence="1" id="KW-0472">Membrane</keyword>
<dbReference type="PROSITE" id="PS00409">
    <property type="entry name" value="PROKAR_NTER_METHYL"/>
    <property type="match status" value="1"/>
</dbReference>
<protein>
    <recommendedName>
        <fullName evidence="4">Prepilin-type N-terminal cleavage/methylation domain-containing protein</fullName>
    </recommendedName>
</protein>
<keyword evidence="3" id="KW-1185">Reference proteome</keyword>
<keyword evidence="1" id="KW-1133">Transmembrane helix</keyword>
<dbReference type="InterPro" id="IPR012902">
    <property type="entry name" value="N_methyl_site"/>
</dbReference>
<accession>A0ABQ6J1G1</accession>
<sequence>MYYQVNKKYTAGFTLIELVVVIIVLGILAVIATPKFIGLSKEARIQTLSQVQASVKTVITLTYTAPNYLASKASDVSLRHNMLSIAKVDSLVIDKVANES</sequence>
<dbReference type="NCBIfam" id="TIGR02532">
    <property type="entry name" value="IV_pilin_GFxxxE"/>
    <property type="match status" value="1"/>
</dbReference>
<evidence type="ECO:0000313" key="3">
    <source>
        <dbReference type="Proteomes" id="UP001157046"/>
    </source>
</evidence>
<evidence type="ECO:0000313" key="2">
    <source>
        <dbReference type="EMBL" id="GMA81064.1"/>
    </source>
</evidence>
<dbReference type="InterPro" id="IPR045584">
    <property type="entry name" value="Pilin-like"/>
</dbReference>
<keyword evidence="1" id="KW-0812">Transmembrane</keyword>
<name>A0ABQ6J1G1_9GAMM</name>
<dbReference type="EMBL" id="BSUY01000001">
    <property type="protein sequence ID" value="GMA81064.1"/>
    <property type="molecule type" value="Genomic_DNA"/>
</dbReference>
<dbReference type="Pfam" id="PF07963">
    <property type="entry name" value="N_methyl"/>
    <property type="match status" value="1"/>
</dbReference>
<dbReference type="Proteomes" id="UP001157046">
    <property type="component" value="Unassembled WGS sequence"/>
</dbReference>
<evidence type="ECO:0000256" key="1">
    <source>
        <dbReference type="SAM" id="Phobius"/>
    </source>
</evidence>
<dbReference type="Gene3D" id="3.30.700.10">
    <property type="entry name" value="Glycoprotein, Type 4 Pilin"/>
    <property type="match status" value="1"/>
</dbReference>
<reference evidence="3" key="1">
    <citation type="journal article" date="2019" name="Int. J. Syst. Evol. Microbiol.">
        <title>The Global Catalogue of Microorganisms (GCM) 10K type strain sequencing project: providing services to taxonomists for standard genome sequencing and annotation.</title>
        <authorList>
            <consortium name="The Broad Institute Genomics Platform"/>
            <consortium name="The Broad Institute Genome Sequencing Center for Infectious Disease"/>
            <person name="Wu L."/>
            <person name="Ma J."/>
        </authorList>
    </citation>
    <scope>NUCLEOTIDE SEQUENCE [LARGE SCALE GENOMIC DNA]</scope>
    <source>
        <strain evidence="3">NBRC 102030</strain>
    </source>
</reference>
<gene>
    <name evidence="2" type="ORF">GCM10025855_05970</name>
</gene>
<evidence type="ECO:0008006" key="4">
    <source>
        <dbReference type="Google" id="ProtNLM"/>
    </source>
</evidence>
<proteinExistence type="predicted"/>
<dbReference type="SUPFAM" id="SSF54523">
    <property type="entry name" value="Pili subunits"/>
    <property type="match status" value="1"/>
</dbReference>
<comment type="caution">
    <text evidence="2">The sequence shown here is derived from an EMBL/GenBank/DDBJ whole genome shotgun (WGS) entry which is preliminary data.</text>
</comment>
<dbReference type="PANTHER" id="PTHR30093">
    <property type="entry name" value="GENERAL SECRETION PATHWAY PROTEIN G"/>
    <property type="match status" value="1"/>
</dbReference>
<dbReference type="PANTHER" id="PTHR30093:SF7">
    <property type="entry name" value="MSHA MAJOR PILIN SUBUNIT MSHA"/>
    <property type="match status" value="1"/>
</dbReference>
<organism evidence="2 3">
    <name type="scientific">Shewanella glacialipiscicola</name>
    <dbReference type="NCBI Taxonomy" id="614069"/>
    <lineage>
        <taxon>Bacteria</taxon>
        <taxon>Pseudomonadati</taxon>
        <taxon>Pseudomonadota</taxon>
        <taxon>Gammaproteobacteria</taxon>
        <taxon>Alteromonadales</taxon>
        <taxon>Shewanellaceae</taxon>
        <taxon>Shewanella</taxon>
    </lineage>
</organism>